<reference evidence="2 3" key="1">
    <citation type="submission" date="2020-08" db="EMBL/GenBank/DDBJ databases">
        <title>Sequencing the genomes of 1000 actinobacteria strains.</title>
        <authorList>
            <person name="Klenk H.-P."/>
        </authorList>
    </citation>
    <scope>NUCLEOTIDE SEQUENCE [LARGE SCALE GENOMIC DNA]</scope>
    <source>
        <strain evidence="2 3">DSM 45582</strain>
    </source>
</reference>
<dbReference type="AlphaFoldDB" id="A0A840NIA9"/>
<comment type="caution">
    <text evidence="2">The sequence shown here is derived from an EMBL/GenBank/DDBJ whole genome shotgun (WGS) entry which is preliminary data.</text>
</comment>
<evidence type="ECO:0000313" key="2">
    <source>
        <dbReference type="EMBL" id="MBB5071324.1"/>
    </source>
</evidence>
<dbReference type="EMBL" id="JACHIV010000001">
    <property type="protein sequence ID" value="MBB5071324.1"/>
    <property type="molecule type" value="Genomic_DNA"/>
</dbReference>
<gene>
    <name evidence="2" type="ORF">BJ969_004412</name>
</gene>
<evidence type="ECO:0000313" key="3">
    <source>
        <dbReference type="Proteomes" id="UP000580474"/>
    </source>
</evidence>
<proteinExistence type="predicted"/>
<accession>A0A840NIA9</accession>
<sequence length="62" mass="7020">MTPTNWRTSTYTHPNGNCVEVGRLGDRATVRDTKNRTAGYLTIGEAQWATFVREIASGRYDR</sequence>
<dbReference type="InterPro" id="IPR007278">
    <property type="entry name" value="DUF397"/>
</dbReference>
<evidence type="ECO:0000259" key="1">
    <source>
        <dbReference type="Pfam" id="PF04149"/>
    </source>
</evidence>
<organism evidence="2 3">
    <name type="scientific">Saccharopolyspora gloriosae</name>
    <dbReference type="NCBI Taxonomy" id="455344"/>
    <lineage>
        <taxon>Bacteria</taxon>
        <taxon>Bacillati</taxon>
        <taxon>Actinomycetota</taxon>
        <taxon>Actinomycetes</taxon>
        <taxon>Pseudonocardiales</taxon>
        <taxon>Pseudonocardiaceae</taxon>
        <taxon>Saccharopolyspora</taxon>
    </lineage>
</organism>
<protein>
    <recommendedName>
        <fullName evidence="1">DUF397 domain-containing protein</fullName>
    </recommendedName>
</protein>
<dbReference type="Pfam" id="PF04149">
    <property type="entry name" value="DUF397"/>
    <property type="match status" value="1"/>
</dbReference>
<dbReference type="Proteomes" id="UP000580474">
    <property type="component" value="Unassembled WGS sequence"/>
</dbReference>
<dbReference type="RefSeq" id="WP_184481582.1">
    <property type="nucleotide sequence ID" value="NZ_JACHIV010000001.1"/>
</dbReference>
<keyword evidence="3" id="KW-1185">Reference proteome</keyword>
<feature type="domain" description="DUF397" evidence="1">
    <location>
        <begin position="5"/>
        <end position="55"/>
    </location>
</feature>
<name>A0A840NIA9_9PSEU</name>